<dbReference type="GO" id="GO:0004252">
    <property type="term" value="F:serine-type endopeptidase activity"/>
    <property type="evidence" value="ECO:0007669"/>
    <property type="project" value="InterPro"/>
</dbReference>
<accession>A0A855X849</accession>
<evidence type="ECO:0000256" key="4">
    <source>
        <dbReference type="ARBA" id="ARBA00022801"/>
    </source>
</evidence>
<sequence length="235" mass="26096">MFFPIRDDNPTVRTPYLTIALIVVNTLIFLYTKSLGARGFEEFTMMYGFTPDVFFNIDHQFIVPGWVYITPLSSMFLHGGWMHLIGNMVFLWIFGNNIEDYFGPIKFFIFYVLSGLAAIAVYSVFSLTSEVPLVGASGAIAGVMGAYIILHPRAQITCLVFFILITFVTLPAKVVLGIWFALQVVMAMVGSSSGGGVAWLAHVGGFLFGMAVLWVAVRLKGGRPYGGQRVYKMQW</sequence>
<comment type="caution">
    <text evidence="9">The sequence shown here is derived from an EMBL/GenBank/DDBJ whole genome shotgun (WGS) entry which is preliminary data.</text>
</comment>
<feature type="transmembrane region" description="Helical" evidence="7">
    <location>
        <begin position="197"/>
        <end position="217"/>
    </location>
</feature>
<evidence type="ECO:0000259" key="8">
    <source>
        <dbReference type="Pfam" id="PF01694"/>
    </source>
</evidence>
<protein>
    <submittedName>
        <fullName evidence="9">Rhomboid family intramembrane serine protease</fullName>
    </submittedName>
</protein>
<gene>
    <name evidence="9" type="ORF">C3F09_04250</name>
</gene>
<dbReference type="PANTHER" id="PTHR43731:SF14">
    <property type="entry name" value="PRESENILIN-ASSOCIATED RHOMBOID-LIKE PROTEIN, MITOCHONDRIAL"/>
    <property type="match status" value="1"/>
</dbReference>
<comment type="similarity">
    <text evidence="2">Belongs to the peptidase S54 family.</text>
</comment>
<evidence type="ECO:0000313" key="10">
    <source>
        <dbReference type="Proteomes" id="UP000250918"/>
    </source>
</evidence>
<evidence type="ECO:0000313" key="9">
    <source>
        <dbReference type="EMBL" id="PWB74204.1"/>
    </source>
</evidence>
<dbReference type="FunFam" id="1.20.1540.10:FF:000027">
    <property type="entry name" value="Rhomboid family intramembrane serine protease"/>
    <property type="match status" value="1"/>
</dbReference>
<evidence type="ECO:0000256" key="5">
    <source>
        <dbReference type="ARBA" id="ARBA00022989"/>
    </source>
</evidence>
<evidence type="ECO:0000256" key="6">
    <source>
        <dbReference type="ARBA" id="ARBA00023136"/>
    </source>
</evidence>
<dbReference type="SUPFAM" id="SSF144091">
    <property type="entry name" value="Rhomboid-like"/>
    <property type="match status" value="1"/>
</dbReference>
<feature type="domain" description="Peptidase S54 rhomboid" evidence="8">
    <location>
        <begin position="71"/>
        <end position="217"/>
    </location>
</feature>
<proteinExistence type="inferred from homology"/>
<name>A0A855X849_9BACT</name>
<dbReference type="Pfam" id="PF01694">
    <property type="entry name" value="Rhomboid"/>
    <property type="match status" value="1"/>
</dbReference>
<dbReference type="GO" id="GO:0006508">
    <property type="term" value="P:proteolysis"/>
    <property type="evidence" value="ECO:0007669"/>
    <property type="project" value="UniProtKB-KW"/>
</dbReference>
<feature type="transmembrane region" description="Helical" evidence="7">
    <location>
        <begin position="53"/>
        <end position="69"/>
    </location>
</feature>
<feature type="transmembrane region" description="Helical" evidence="7">
    <location>
        <begin position="157"/>
        <end position="182"/>
    </location>
</feature>
<dbReference type="EMBL" id="PQAP01000038">
    <property type="protein sequence ID" value="PWB74204.1"/>
    <property type="molecule type" value="Genomic_DNA"/>
</dbReference>
<keyword evidence="3 7" id="KW-0812">Transmembrane</keyword>
<keyword evidence="5 7" id="KW-1133">Transmembrane helix</keyword>
<feature type="transmembrane region" description="Helical" evidence="7">
    <location>
        <begin position="131"/>
        <end position="150"/>
    </location>
</feature>
<dbReference type="InterPro" id="IPR035952">
    <property type="entry name" value="Rhomboid-like_sf"/>
</dbReference>
<evidence type="ECO:0000256" key="7">
    <source>
        <dbReference type="SAM" id="Phobius"/>
    </source>
</evidence>
<feature type="transmembrane region" description="Helical" evidence="7">
    <location>
        <begin position="107"/>
        <end position="125"/>
    </location>
</feature>
<dbReference type="Proteomes" id="UP000250918">
    <property type="component" value="Unassembled WGS sequence"/>
</dbReference>
<dbReference type="InterPro" id="IPR050925">
    <property type="entry name" value="Rhomboid_protease_S54"/>
</dbReference>
<dbReference type="Gene3D" id="1.20.1540.10">
    <property type="entry name" value="Rhomboid-like"/>
    <property type="match status" value="1"/>
</dbReference>
<keyword evidence="4" id="KW-0378">Hydrolase</keyword>
<feature type="transmembrane region" description="Helical" evidence="7">
    <location>
        <begin position="12"/>
        <end position="32"/>
    </location>
</feature>
<keyword evidence="9" id="KW-0645">Protease</keyword>
<evidence type="ECO:0000256" key="2">
    <source>
        <dbReference type="ARBA" id="ARBA00009045"/>
    </source>
</evidence>
<reference evidence="9 10" key="1">
    <citation type="journal article" date="2018" name="ISME J.">
        <title>A methanotrophic archaeon couples anaerobic oxidation of methane to Fe(III) reduction.</title>
        <authorList>
            <person name="Cai C."/>
            <person name="Leu A.O."/>
            <person name="Xie G.J."/>
            <person name="Guo J."/>
            <person name="Feng Y."/>
            <person name="Zhao J.X."/>
            <person name="Tyson G.W."/>
            <person name="Yuan Z."/>
            <person name="Hu S."/>
        </authorList>
    </citation>
    <scope>NUCLEOTIDE SEQUENCE [LARGE SCALE GENOMIC DNA]</scope>
    <source>
        <strain evidence="9">FeB_12</strain>
    </source>
</reference>
<dbReference type="InterPro" id="IPR022764">
    <property type="entry name" value="Peptidase_S54_rhomboid_dom"/>
</dbReference>
<feature type="transmembrane region" description="Helical" evidence="7">
    <location>
        <begin position="75"/>
        <end position="95"/>
    </location>
</feature>
<evidence type="ECO:0000256" key="1">
    <source>
        <dbReference type="ARBA" id="ARBA00004141"/>
    </source>
</evidence>
<evidence type="ECO:0000256" key="3">
    <source>
        <dbReference type="ARBA" id="ARBA00022692"/>
    </source>
</evidence>
<dbReference type="AlphaFoldDB" id="A0A855X849"/>
<organism evidence="9 10">
    <name type="scientific">candidate division GN15 bacterium</name>
    <dbReference type="NCBI Taxonomy" id="2072418"/>
    <lineage>
        <taxon>Bacteria</taxon>
        <taxon>candidate division GN15</taxon>
    </lineage>
</organism>
<dbReference type="PANTHER" id="PTHR43731">
    <property type="entry name" value="RHOMBOID PROTEASE"/>
    <property type="match status" value="1"/>
</dbReference>
<keyword evidence="6 7" id="KW-0472">Membrane</keyword>
<dbReference type="GO" id="GO:0016020">
    <property type="term" value="C:membrane"/>
    <property type="evidence" value="ECO:0007669"/>
    <property type="project" value="UniProtKB-SubCell"/>
</dbReference>
<comment type="subcellular location">
    <subcellularLocation>
        <location evidence="1">Membrane</location>
        <topology evidence="1">Multi-pass membrane protein</topology>
    </subcellularLocation>
</comment>